<dbReference type="InterPro" id="IPR036398">
    <property type="entry name" value="CA_dom_sf"/>
</dbReference>
<dbReference type="EnsemblMetazoa" id="XM_022802540">
    <property type="protein sequence ID" value="XP_022658275"/>
    <property type="gene ID" value="LOC111249125"/>
</dbReference>
<evidence type="ECO:0000256" key="1">
    <source>
        <dbReference type="ARBA" id="ARBA00010718"/>
    </source>
</evidence>
<protein>
    <recommendedName>
        <fullName evidence="3">Alpha-carbonic anhydrase domain-containing protein</fullName>
    </recommendedName>
</protein>
<organism evidence="4 5">
    <name type="scientific">Varroa destructor</name>
    <name type="common">Honeybee mite</name>
    <dbReference type="NCBI Taxonomy" id="109461"/>
    <lineage>
        <taxon>Eukaryota</taxon>
        <taxon>Metazoa</taxon>
        <taxon>Ecdysozoa</taxon>
        <taxon>Arthropoda</taxon>
        <taxon>Chelicerata</taxon>
        <taxon>Arachnida</taxon>
        <taxon>Acari</taxon>
        <taxon>Parasitiformes</taxon>
        <taxon>Mesostigmata</taxon>
        <taxon>Gamasina</taxon>
        <taxon>Dermanyssoidea</taxon>
        <taxon>Varroidae</taxon>
        <taxon>Varroa</taxon>
    </lineage>
</organism>
<dbReference type="OrthoDB" id="5978072at2759"/>
<dbReference type="InterPro" id="IPR023561">
    <property type="entry name" value="Carbonic_anhydrase_a-class"/>
</dbReference>
<evidence type="ECO:0000313" key="5">
    <source>
        <dbReference type="Proteomes" id="UP000594260"/>
    </source>
</evidence>
<feature type="region of interest" description="Disordered" evidence="2">
    <location>
        <begin position="373"/>
        <end position="399"/>
    </location>
</feature>
<dbReference type="SMART" id="SM01057">
    <property type="entry name" value="Carb_anhydrase"/>
    <property type="match status" value="1"/>
</dbReference>
<dbReference type="PROSITE" id="PS51144">
    <property type="entry name" value="ALPHA_CA_2"/>
    <property type="match status" value="1"/>
</dbReference>
<dbReference type="RefSeq" id="XP_022658275.1">
    <property type="nucleotide sequence ID" value="XM_022802540.1"/>
</dbReference>
<dbReference type="GeneID" id="111249125"/>
<dbReference type="GO" id="GO:0006730">
    <property type="term" value="P:one-carbon metabolic process"/>
    <property type="evidence" value="ECO:0007669"/>
    <property type="project" value="TreeGrafter"/>
</dbReference>
<dbReference type="Gene3D" id="3.10.200.10">
    <property type="entry name" value="Alpha carbonic anhydrase"/>
    <property type="match status" value="1"/>
</dbReference>
<dbReference type="KEGG" id="vde:111249125"/>
<dbReference type="InterPro" id="IPR001148">
    <property type="entry name" value="CA_dom"/>
</dbReference>
<evidence type="ECO:0000313" key="4">
    <source>
        <dbReference type="EnsemblMetazoa" id="XP_022658275"/>
    </source>
</evidence>
<comment type="similarity">
    <text evidence="1">Belongs to the alpha-carbonic anhydrase family.</text>
</comment>
<evidence type="ECO:0000256" key="2">
    <source>
        <dbReference type="SAM" id="MobiDB-lite"/>
    </source>
</evidence>
<dbReference type="PANTHER" id="PTHR18952:SF208">
    <property type="entry name" value="CARBONIC ANHYDRASE XA-RELATED"/>
    <property type="match status" value="1"/>
</dbReference>
<dbReference type="PANTHER" id="PTHR18952">
    <property type="entry name" value="CARBONIC ANHYDRASE"/>
    <property type="match status" value="1"/>
</dbReference>
<dbReference type="GO" id="GO:0008270">
    <property type="term" value="F:zinc ion binding"/>
    <property type="evidence" value="ECO:0007669"/>
    <property type="project" value="InterPro"/>
</dbReference>
<feature type="domain" description="Alpha-carbonic anhydrase" evidence="3">
    <location>
        <begin position="56"/>
        <end position="369"/>
    </location>
</feature>
<dbReference type="Pfam" id="PF00194">
    <property type="entry name" value="Carb_anhydrase"/>
    <property type="match status" value="2"/>
</dbReference>
<evidence type="ECO:0000259" key="3">
    <source>
        <dbReference type="PROSITE" id="PS51144"/>
    </source>
</evidence>
<dbReference type="SUPFAM" id="SSF51069">
    <property type="entry name" value="Carbonic anhydrase"/>
    <property type="match status" value="1"/>
</dbReference>
<accession>A0A7M7K022</accession>
<dbReference type="OMA" id="HYGERDI"/>
<dbReference type="Proteomes" id="UP000594260">
    <property type="component" value="Unplaced"/>
</dbReference>
<dbReference type="AlphaFoldDB" id="A0A7M7K022"/>
<dbReference type="GO" id="GO:0004089">
    <property type="term" value="F:carbonate dehydratase activity"/>
    <property type="evidence" value="ECO:0007669"/>
    <property type="project" value="InterPro"/>
</dbReference>
<dbReference type="InParanoid" id="A0A7M7K022"/>
<name>A0A7M7K022_VARDE</name>
<reference evidence="4" key="1">
    <citation type="submission" date="2021-01" db="UniProtKB">
        <authorList>
            <consortium name="EnsemblMetazoa"/>
        </authorList>
    </citation>
    <scope>IDENTIFICATION</scope>
</reference>
<proteinExistence type="inferred from homology"/>
<sequence length="426" mass="47685">MVHLNYIALRLRAVSRTKRLLLRLCDSMGAAGRVLELRTIVLLALCPHESLTNWNDWWTYEGISGPDFWGKLNPGLWGLCSTGRRQSPINIEPQRLLFDPQLQGLQVGKARVRGILHNTGQGVVFRLDTLDGSSSANLAVQSETSGHMVEHIQHLSGIKNDIVSLVNISGGPLSYSYRVYEIQLHFGRHDHQGSEHLLAGFAFPAEVQIYAYNSELYMNTSDARSRAYGIAVISVFIKVAKPKEISSRSGQGSLKESKLSKPNLELKMLTDQLQHIVFKGDSVPLKALSIHELLPQTSALITYEGSLTTPGCEETATWILLNRPLYVSPQQLAIMRKLKQGEPITPMAPLGNNFRPPQPLHQREIRTNIDLYPNRGNRNRESIANFDDTDDSENSVTTHCPSMQTKKFYQVSSEHLAINPNFVDSR</sequence>
<keyword evidence="5" id="KW-1185">Reference proteome</keyword>